<dbReference type="PROSITE" id="PS00018">
    <property type="entry name" value="EF_HAND_1"/>
    <property type="match status" value="2"/>
</dbReference>
<dbReference type="Gene3D" id="1.10.238.10">
    <property type="entry name" value="EF-hand"/>
    <property type="match status" value="1"/>
</dbReference>
<dbReference type="STRING" id="5722.A2DFM5"/>
<dbReference type="InterPro" id="IPR018247">
    <property type="entry name" value="EF_Hand_1_Ca_BS"/>
</dbReference>
<feature type="compositionally biased region" description="Basic residues" evidence="3">
    <location>
        <begin position="1"/>
        <end position="12"/>
    </location>
</feature>
<name>A2DFM5_TRIV3</name>
<dbReference type="GO" id="GO:0000226">
    <property type="term" value="P:microtubule cytoskeleton organization"/>
    <property type="evidence" value="ECO:0000318"/>
    <property type="project" value="GO_Central"/>
</dbReference>
<keyword evidence="1" id="KW-0677">Repeat</keyword>
<dbReference type="PROSITE" id="PS50222">
    <property type="entry name" value="EF_HAND_2"/>
    <property type="match status" value="3"/>
</dbReference>
<dbReference type="SMART" id="SM00054">
    <property type="entry name" value="EFh"/>
    <property type="match status" value="3"/>
</dbReference>
<evidence type="ECO:0000256" key="3">
    <source>
        <dbReference type="SAM" id="MobiDB-lite"/>
    </source>
</evidence>
<dbReference type="SUPFAM" id="SSF47473">
    <property type="entry name" value="EF-hand"/>
    <property type="match status" value="1"/>
</dbReference>
<evidence type="ECO:0000256" key="2">
    <source>
        <dbReference type="ARBA" id="ARBA00022837"/>
    </source>
</evidence>
<proteinExistence type="predicted"/>
<evidence type="ECO:0000313" key="6">
    <source>
        <dbReference type="Proteomes" id="UP000001542"/>
    </source>
</evidence>
<dbReference type="InterPro" id="IPR011992">
    <property type="entry name" value="EF-hand-dom_pair"/>
</dbReference>
<gene>
    <name evidence="5" type="ORF">TVAG_391120</name>
</gene>
<dbReference type="CDD" id="cd00051">
    <property type="entry name" value="EFh"/>
    <property type="match status" value="2"/>
</dbReference>
<dbReference type="Pfam" id="PF13499">
    <property type="entry name" value="EF-hand_7"/>
    <property type="match status" value="2"/>
</dbReference>
<dbReference type="AlphaFoldDB" id="A2DFM5"/>
<evidence type="ECO:0000259" key="4">
    <source>
        <dbReference type="PROSITE" id="PS50222"/>
    </source>
</evidence>
<dbReference type="InParanoid" id="A2DFM5"/>
<organism evidence="5 6">
    <name type="scientific">Trichomonas vaginalis (strain ATCC PRA-98 / G3)</name>
    <dbReference type="NCBI Taxonomy" id="412133"/>
    <lineage>
        <taxon>Eukaryota</taxon>
        <taxon>Metamonada</taxon>
        <taxon>Parabasalia</taxon>
        <taxon>Trichomonadida</taxon>
        <taxon>Trichomonadidae</taxon>
        <taxon>Trichomonas</taxon>
    </lineage>
</organism>
<dbReference type="VEuPathDB" id="TrichDB:TVAGG3_0323860"/>
<dbReference type="GO" id="GO:0005509">
    <property type="term" value="F:calcium ion binding"/>
    <property type="evidence" value="ECO:0000318"/>
    <property type="project" value="GO_Central"/>
</dbReference>
<reference evidence="5" key="2">
    <citation type="journal article" date="2007" name="Science">
        <title>Draft genome sequence of the sexually transmitted pathogen Trichomonas vaginalis.</title>
        <authorList>
            <person name="Carlton J.M."/>
            <person name="Hirt R.P."/>
            <person name="Silva J.C."/>
            <person name="Delcher A.L."/>
            <person name="Schatz M."/>
            <person name="Zhao Q."/>
            <person name="Wortman J.R."/>
            <person name="Bidwell S.L."/>
            <person name="Alsmark U.C.M."/>
            <person name="Besteiro S."/>
            <person name="Sicheritz-Ponten T."/>
            <person name="Noel C.J."/>
            <person name="Dacks J.B."/>
            <person name="Foster P.G."/>
            <person name="Simillion C."/>
            <person name="Van de Peer Y."/>
            <person name="Miranda-Saavedra D."/>
            <person name="Barton G.J."/>
            <person name="Westrop G.D."/>
            <person name="Mueller S."/>
            <person name="Dessi D."/>
            <person name="Fiori P.L."/>
            <person name="Ren Q."/>
            <person name="Paulsen I."/>
            <person name="Zhang H."/>
            <person name="Bastida-Corcuera F.D."/>
            <person name="Simoes-Barbosa A."/>
            <person name="Brown M.T."/>
            <person name="Hayes R.D."/>
            <person name="Mukherjee M."/>
            <person name="Okumura C.Y."/>
            <person name="Schneider R."/>
            <person name="Smith A.J."/>
            <person name="Vanacova S."/>
            <person name="Villalvazo M."/>
            <person name="Haas B.J."/>
            <person name="Pertea M."/>
            <person name="Feldblyum T.V."/>
            <person name="Utterback T.R."/>
            <person name="Shu C.L."/>
            <person name="Osoegawa K."/>
            <person name="de Jong P.J."/>
            <person name="Hrdy I."/>
            <person name="Horvathova L."/>
            <person name="Zubacova Z."/>
            <person name="Dolezal P."/>
            <person name="Malik S.B."/>
            <person name="Logsdon J.M. Jr."/>
            <person name="Henze K."/>
            <person name="Gupta A."/>
            <person name="Wang C.C."/>
            <person name="Dunne R.L."/>
            <person name="Upcroft J.A."/>
            <person name="Upcroft P."/>
            <person name="White O."/>
            <person name="Salzberg S.L."/>
            <person name="Tang P."/>
            <person name="Chiu C.-H."/>
            <person name="Lee Y.-S."/>
            <person name="Embley T.M."/>
            <person name="Coombs G.H."/>
            <person name="Mottram J.C."/>
            <person name="Tachezy J."/>
            <person name="Fraser-Liggett C.M."/>
            <person name="Johnson P.J."/>
        </authorList>
    </citation>
    <scope>NUCLEOTIDE SEQUENCE [LARGE SCALE GENOMIC DNA]</scope>
    <source>
        <strain evidence="5">G3</strain>
    </source>
</reference>
<feature type="domain" description="EF-hand" evidence="4">
    <location>
        <begin position="91"/>
        <end position="126"/>
    </location>
</feature>
<dbReference type="eggNOG" id="KOG0028">
    <property type="taxonomic scope" value="Eukaryota"/>
</dbReference>
<dbReference type="GO" id="GO:0005814">
    <property type="term" value="C:centriole"/>
    <property type="evidence" value="ECO:0000318"/>
    <property type="project" value="GO_Central"/>
</dbReference>
<evidence type="ECO:0000313" key="5">
    <source>
        <dbReference type="EMBL" id="EAY20728.1"/>
    </source>
</evidence>
<dbReference type="GO" id="GO:0005634">
    <property type="term" value="C:nucleus"/>
    <property type="evidence" value="ECO:0000318"/>
    <property type="project" value="GO_Central"/>
</dbReference>
<dbReference type="VEuPathDB" id="TrichDB:TVAG_391120"/>
<feature type="compositionally biased region" description="Polar residues" evidence="3">
    <location>
        <begin position="14"/>
        <end position="23"/>
    </location>
</feature>
<dbReference type="EMBL" id="DS113195">
    <property type="protein sequence ID" value="EAY20728.1"/>
    <property type="molecule type" value="Genomic_DNA"/>
</dbReference>
<sequence>MSSRRSSSRKSSKPNLTPLQQQEIDAAFEKFDTNKSGTIDRHELRVALKGMGFDLPKQEVIAILEEYDPQGQELNKENFTKAVANLMAKRNPKDEVKKSFTLFDANGDRKIDESDLTSIIRTTGLNIDPKTIKEMIAEFAQEGKDYITLEDFMEIMNPTKSY</sequence>
<dbReference type="PANTHER" id="PTHR23048">
    <property type="entry name" value="MYOSIN LIGHT CHAIN 1, 3"/>
    <property type="match status" value="1"/>
</dbReference>
<dbReference type="RefSeq" id="XP_001581714.1">
    <property type="nucleotide sequence ID" value="XM_001581664.1"/>
</dbReference>
<accession>A2DFM5</accession>
<feature type="domain" description="EF-hand" evidence="4">
    <location>
        <begin position="127"/>
        <end position="162"/>
    </location>
</feature>
<dbReference type="PANTHER" id="PTHR23048:SF0">
    <property type="entry name" value="CALMODULIN LIKE 3"/>
    <property type="match status" value="1"/>
</dbReference>
<feature type="domain" description="EF-hand" evidence="4">
    <location>
        <begin position="19"/>
        <end position="54"/>
    </location>
</feature>
<evidence type="ECO:0000256" key="1">
    <source>
        <dbReference type="ARBA" id="ARBA00022737"/>
    </source>
</evidence>
<dbReference type="KEGG" id="tva:5466259"/>
<dbReference type="Proteomes" id="UP000001542">
    <property type="component" value="Unassembled WGS sequence"/>
</dbReference>
<feature type="region of interest" description="Disordered" evidence="3">
    <location>
        <begin position="1"/>
        <end position="26"/>
    </location>
</feature>
<reference evidence="5" key="1">
    <citation type="submission" date="2006-10" db="EMBL/GenBank/DDBJ databases">
        <authorList>
            <person name="Amadeo P."/>
            <person name="Zhao Q."/>
            <person name="Wortman J."/>
            <person name="Fraser-Liggett C."/>
            <person name="Carlton J."/>
        </authorList>
    </citation>
    <scope>NUCLEOTIDE SEQUENCE</scope>
    <source>
        <strain evidence="5">G3</strain>
    </source>
</reference>
<keyword evidence="6" id="KW-1185">Reference proteome</keyword>
<dbReference type="InterPro" id="IPR050230">
    <property type="entry name" value="CALM/Myosin/TropC-like"/>
</dbReference>
<keyword evidence="2" id="KW-0106">Calcium</keyword>
<dbReference type="InterPro" id="IPR002048">
    <property type="entry name" value="EF_hand_dom"/>
</dbReference>
<dbReference type="OrthoDB" id="343296at2759"/>
<protein>
    <submittedName>
        <fullName evidence="5">EF hand family protein</fullName>
    </submittedName>
</protein>
<dbReference type="SMR" id="A2DFM5"/>
<dbReference type="FunFam" id="1.10.238.10:FF:000400">
    <property type="entry name" value="EF hand family protein"/>
    <property type="match status" value="1"/>
</dbReference>